<evidence type="ECO:0000313" key="3">
    <source>
        <dbReference type="EMBL" id="TQF07031.1"/>
    </source>
</evidence>
<dbReference type="InterPro" id="IPR028939">
    <property type="entry name" value="P5C_Rdtase_cat_N"/>
</dbReference>
<dbReference type="Gene3D" id="3.40.50.720">
    <property type="entry name" value="NAD(P)-binding Rossmann-like Domain"/>
    <property type="match status" value="1"/>
</dbReference>
<sequence length="233" mass="23360">MTTAIVGVGNIGGVLARQLVAGGESVVLAGKGASRAEELAAELGPLARAATVADAITGADTVVFAIWLDAMRELIPQVRPLLAGKVVIDPSNPVAFDEKGRIVRSLPEGQSAGAVAAALLPEGAHYVKAFGTLGAGVLAASANRAPRRAALFYATDDGSAAATAERLIRVAGFDPVKAGGLAAAGRIESPGGDLHQAGPDGEVVDLAQARAAVDALSGGAPREGGRLDTRERF</sequence>
<organism evidence="3 4">
    <name type="scientific">Kitasatospora acidiphila</name>
    <dbReference type="NCBI Taxonomy" id="2567942"/>
    <lineage>
        <taxon>Bacteria</taxon>
        <taxon>Bacillati</taxon>
        <taxon>Actinomycetota</taxon>
        <taxon>Actinomycetes</taxon>
        <taxon>Kitasatosporales</taxon>
        <taxon>Streptomycetaceae</taxon>
        <taxon>Kitasatospora</taxon>
    </lineage>
</organism>
<gene>
    <name evidence="3" type="ORF">E6W39_38675</name>
</gene>
<name>A0A540WDB6_9ACTN</name>
<dbReference type="PANTHER" id="PTHR14239:SF10">
    <property type="entry name" value="REDUCTASE"/>
    <property type="match status" value="1"/>
</dbReference>
<accession>A0A540WDB6</accession>
<dbReference type="InterPro" id="IPR051267">
    <property type="entry name" value="STEAP_metalloreductase"/>
</dbReference>
<comment type="caution">
    <text evidence="3">The sequence shown here is derived from an EMBL/GenBank/DDBJ whole genome shotgun (WGS) entry which is preliminary data.</text>
</comment>
<dbReference type="GO" id="GO:0016491">
    <property type="term" value="F:oxidoreductase activity"/>
    <property type="evidence" value="ECO:0007669"/>
    <property type="project" value="UniProtKB-KW"/>
</dbReference>
<reference evidence="3 4" key="1">
    <citation type="submission" date="2019-06" db="EMBL/GenBank/DDBJ databases">
        <title>Description of Kitasatospora acidophila sp. nov. isolated from pine grove soil, and reclassification of Streptomyces novaecaesareae to Kitasatospora novaeceasareae comb. nov.</title>
        <authorList>
            <person name="Kim M.J."/>
        </authorList>
    </citation>
    <scope>NUCLEOTIDE SEQUENCE [LARGE SCALE GENOMIC DNA]</scope>
    <source>
        <strain evidence="3 4">MMS16-CNU292</strain>
    </source>
</reference>
<evidence type="ECO:0000313" key="4">
    <source>
        <dbReference type="Proteomes" id="UP000319103"/>
    </source>
</evidence>
<dbReference type="OrthoDB" id="5738121at2"/>
<dbReference type="InterPro" id="IPR036291">
    <property type="entry name" value="NAD(P)-bd_dom_sf"/>
</dbReference>
<protein>
    <submittedName>
        <fullName evidence="3">NADP oxidoreductase coenzyme F420-dependent</fullName>
    </submittedName>
</protein>
<dbReference type="AlphaFoldDB" id="A0A540WDB6"/>
<dbReference type="Pfam" id="PF03807">
    <property type="entry name" value="F420_oxidored"/>
    <property type="match status" value="1"/>
</dbReference>
<dbReference type="PANTHER" id="PTHR14239">
    <property type="entry name" value="DUDULIN-RELATED"/>
    <property type="match status" value="1"/>
</dbReference>
<keyword evidence="4" id="KW-1185">Reference proteome</keyword>
<proteinExistence type="predicted"/>
<dbReference type="RefSeq" id="WP_141637436.1">
    <property type="nucleotide sequence ID" value="NZ_VIGB01000003.1"/>
</dbReference>
<dbReference type="Proteomes" id="UP000319103">
    <property type="component" value="Unassembled WGS sequence"/>
</dbReference>
<dbReference type="EMBL" id="VIGB01000003">
    <property type="protein sequence ID" value="TQF07031.1"/>
    <property type="molecule type" value="Genomic_DNA"/>
</dbReference>
<keyword evidence="1" id="KW-0560">Oxidoreductase</keyword>
<dbReference type="SUPFAM" id="SSF51735">
    <property type="entry name" value="NAD(P)-binding Rossmann-fold domains"/>
    <property type="match status" value="1"/>
</dbReference>
<evidence type="ECO:0000256" key="1">
    <source>
        <dbReference type="ARBA" id="ARBA00023002"/>
    </source>
</evidence>
<evidence type="ECO:0000259" key="2">
    <source>
        <dbReference type="Pfam" id="PF03807"/>
    </source>
</evidence>
<feature type="domain" description="Pyrroline-5-carboxylate reductase catalytic N-terminal" evidence="2">
    <location>
        <begin position="4"/>
        <end position="93"/>
    </location>
</feature>